<proteinExistence type="predicted"/>
<dbReference type="InterPro" id="IPR005625">
    <property type="entry name" value="PepSY-ass_TM"/>
</dbReference>
<feature type="transmembrane region" description="Helical" evidence="1">
    <location>
        <begin position="380"/>
        <end position="402"/>
    </location>
</feature>
<dbReference type="AlphaFoldDB" id="A0A844TUP8"/>
<keyword evidence="3" id="KW-1185">Reference proteome</keyword>
<reference evidence="2 3" key="1">
    <citation type="submission" date="2019-12" db="EMBL/GenBank/DDBJ databases">
        <title>Draft genome sequences Bradyrhizobium cajani AMBPC1010, Bradyrhizobium pachyrhizi AMBPC1040 and Bradyrhizobium yuanmingense ALSPC3051, three plant growth promoting strains isolated from nodules of Cajanus cajan L. in Dominican Republic.</title>
        <authorList>
            <person name="Flores-Felix J.D."/>
            <person name="Araujo J."/>
            <person name="Diaz-Alcantara C."/>
            <person name="Gonzalez-Andres F."/>
            <person name="Velazquez E."/>
        </authorList>
    </citation>
    <scope>NUCLEOTIDE SEQUENCE [LARGE SCALE GENOMIC DNA]</scope>
    <source>
        <strain evidence="2 3">1010</strain>
    </source>
</reference>
<feature type="transmembrane region" description="Helical" evidence="1">
    <location>
        <begin position="414"/>
        <end position="433"/>
    </location>
</feature>
<dbReference type="Proteomes" id="UP000449969">
    <property type="component" value="Unassembled WGS sequence"/>
</dbReference>
<dbReference type="EMBL" id="WQNE01000055">
    <property type="protein sequence ID" value="MVT78430.1"/>
    <property type="molecule type" value="Genomic_DNA"/>
</dbReference>
<keyword evidence="1" id="KW-0472">Membrane</keyword>
<organism evidence="2 3">
    <name type="scientific">Bradyrhizobium cajani</name>
    <dbReference type="NCBI Taxonomy" id="1928661"/>
    <lineage>
        <taxon>Bacteria</taxon>
        <taxon>Pseudomonadati</taxon>
        <taxon>Pseudomonadota</taxon>
        <taxon>Alphaproteobacteria</taxon>
        <taxon>Hyphomicrobiales</taxon>
        <taxon>Nitrobacteraceae</taxon>
        <taxon>Bradyrhizobium</taxon>
    </lineage>
</organism>
<name>A0A844TUP8_9BRAD</name>
<feature type="transmembrane region" description="Helical" evidence="1">
    <location>
        <begin position="440"/>
        <end position="460"/>
    </location>
</feature>
<dbReference type="OrthoDB" id="9776609at2"/>
<protein>
    <submittedName>
        <fullName evidence="2">PepSY domain-containing protein</fullName>
    </submittedName>
</protein>
<comment type="caution">
    <text evidence="2">The sequence shown here is derived from an EMBL/GenBank/DDBJ whole genome shotgun (WGS) entry which is preliminary data.</text>
</comment>
<feature type="transmembrane region" description="Helical" evidence="1">
    <location>
        <begin position="182"/>
        <end position="212"/>
    </location>
</feature>
<keyword evidence="1" id="KW-1133">Transmembrane helix</keyword>
<evidence type="ECO:0000313" key="3">
    <source>
        <dbReference type="Proteomes" id="UP000449969"/>
    </source>
</evidence>
<dbReference type="Pfam" id="PF03929">
    <property type="entry name" value="PepSY_TM"/>
    <property type="match status" value="1"/>
</dbReference>
<dbReference type="PANTHER" id="PTHR34219">
    <property type="entry name" value="IRON-REGULATED INNER MEMBRANE PROTEIN-RELATED"/>
    <property type="match status" value="1"/>
</dbReference>
<gene>
    <name evidence="2" type="ORF">GPL20_36320</name>
</gene>
<accession>A0A844TUP8</accession>
<keyword evidence="1" id="KW-0812">Transmembrane</keyword>
<sequence length="515" mass="56529">MEPTFRASMNWLHTWSGVVLGSLLFAIFWMGTLSVFDKEIDRWMMPASRLALPAEFSYETMRPAYQAALAAKSPSVLLLVPNERNPVITALWRGTDGAFAQHMFDPTTGAELPDQGTLGGSRFIYPFHYSLNLKVLGLGYWIVGLCGMMMMVLCVSGVVIHRKIFADFFTFRPERKMRRATLDLHNVAGVLGLPFHVVISVSGLVILFSLYFPSSIWAVYRQDVRLFGREAYGSYVRPPARRPADLVSFDTIVAKAKSVWGQGEPNYLYVFHPGDAAAYVQANRSSEDVVSNISHMAYVDGATGELLSASKPEKPAAVTQRFIAGLHFIQFKHWTLRWLYFVLGLAGCVLIATGLLFWVESRRERHRKLGRSGARVVEAVTVASVTGVLIATLAFMVTNRALPLGASAFGVERGAIEVVGFHLVWLLTLLHAWSSGGRAWIGQCWTISALAVAAVLLNAVTTGDHLIRAIVHRQLWPVAGIDATLLIAAVVAACAALRLARSRRVAAVSLQEAGA</sequence>
<feature type="transmembrane region" description="Helical" evidence="1">
    <location>
        <begin position="338"/>
        <end position="359"/>
    </location>
</feature>
<evidence type="ECO:0000313" key="2">
    <source>
        <dbReference type="EMBL" id="MVT78430.1"/>
    </source>
</evidence>
<feature type="transmembrane region" description="Helical" evidence="1">
    <location>
        <begin position="138"/>
        <end position="161"/>
    </location>
</feature>
<evidence type="ECO:0000256" key="1">
    <source>
        <dbReference type="SAM" id="Phobius"/>
    </source>
</evidence>
<dbReference type="PANTHER" id="PTHR34219:SF4">
    <property type="entry name" value="PEPSY DOMAIN-CONTAINING PROTEIN"/>
    <property type="match status" value="1"/>
</dbReference>
<feature type="transmembrane region" description="Helical" evidence="1">
    <location>
        <begin position="12"/>
        <end position="36"/>
    </location>
</feature>
<feature type="transmembrane region" description="Helical" evidence="1">
    <location>
        <begin position="475"/>
        <end position="497"/>
    </location>
</feature>